<accession>A0A0C3CL33</accession>
<sequence length="188" mass="21830">MAPISTRIHKRPALRRQQTTLSQDISAPRRRSSRVQSRQQRGLDNRGSVGSETQQQQVNRFCCQGLESKVAALLTAEFNRMKQKEKELDDRIKQKEEKLDRMRQTIEKMETKLEITRKVAERLFRAQASTVKSLDGRIQDLEGMSTTNVESFEEEEMLDTSPESFREILERIRNLGKNNRGSSIRYSA</sequence>
<evidence type="ECO:0000313" key="4">
    <source>
        <dbReference type="Proteomes" id="UP000054321"/>
    </source>
</evidence>
<dbReference type="EMBL" id="KN832878">
    <property type="protein sequence ID" value="KIM99673.1"/>
    <property type="molecule type" value="Genomic_DNA"/>
</dbReference>
<protein>
    <submittedName>
        <fullName evidence="3">Uncharacterized protein</fullName>
    </submittedName>
</protein>
<evidence type="ECO:0000313" key="3">
    <source>
        <dbReference type="EMBL" id="KIM99673.1"/>
    </source>
</evidence>
<dbReference type="AlphaFoldDB" id="A0A0C3CL33"/>
<feature type="compositionally biased region" description="Polar residues" evidence="2">
    <location>
        <begin position="16"/>
        <end position="25"/>
    </location>
</feature>
<feature type="coiled-coil region" evidence="1">
    <location>
        <begin position="71"/>
        <end position="119"/>
    </location>
</feature>
<organism evidence="3 4">
    <name type="scientific">Oidiodendron maius (strain Zn)</name>
    <dbReference type="NCBI Taxonomy" id="913774"/>
    <lineage>
        <taxon>Eukaryota</taxon>
        <taxon>Fungi</taxon>
        <taxon>Dikarya</taxon>
        <taxon>Ascomycota</taxon>
        <taxon>Pezizomycotina</taxon>
        <taxon>Leotiomycetes</taxon>
        <taxon>Leotiomycetes incertae sedis</taxon>
        <taxon>Myxotrichaceae</taxon>
        <taxon>Oidiodendron</taxon>
    </lineage>
</organism>
<keyword evidence="4" id="KW-1185">Reference proteome</keyword>
<reference evidence="3 4" key="1">
    <citation type="submission" date="2014-04" db="EMBL/GenBank/DDBJ databases">
        <authorList>
            <consortium name="DOE Joint Genome Institute"/>
            <person name="Kuo A."/>
            <person name="Martino E."/>
            <person name="Perotto S."/>
            <person name="Kohler A."/>
            <person name="Nagy L.G."/>
            <person name="Floudas D."/>
            <person name="Copeland A."/>
            <person name="Barry K.W."/>
            <person name="Cichocki N."/>
            <person name="Veneault-Fourrey C."/>
            <person name="LaButti K."/>
            <person name="Lindquist E.A."/>
            <person name="Lipzen A."/>
            <person name="Lundell T."/>
            <person name="Morin E."/>
            <person name="Murat C."/>
            <person name="Sun H."/>
            <person name="Tunlid A."/>
            <person name="Henrissat B."/>
            <person name="Grigoriev I.V."/>
            <person name="Hibbett D.S."/>
            <person name="Martin F."/>
            <person name="Nordberg H.P."/>
            <person name="Cantor M.N."/>
            <person name="Hua S.X."/>
        </authorList>
    </citation>
    <scope>NUCLEOTIDE SEQUENCE [LARGE SCALE GENOMIC DNA]</scope>
    <source>
        <strain evidence="3 4">Zn</strain>
    </source>
</reference>
<dbReference type="InParanoid" id="A0A0C3CL33"/>
<dbReference type="Gene3D" id="1.20.5.340">
    <property type="match status" value="1"/>
</dbReference>
<dbReference type="HOGENOM" id="CLU_1441453_0_0_1"/>
<evidence type="ECO:0000256" key="1">
    <source>
        <dbReference type="SAM" id="Coils"/>
    </source>
</evidence>
<reference evidence="4" key="2">
    <citation type="submission" date="2015-01" db="EMBL/GenBank/DDBJ databases">
        <title>Evolutionary Origins and Diversification of the Mycorrhizal Mutualists.</title>
        <authorList>
            <consortium name="DOE Joint Genome Institute"/>
            <consortium name="Mycorrhizal Genomics Consortium"/>
            <person name="Kohler A."/>
            <person name="Kuo A."/>
            <person name="Nagy L.G."/>
            <person name="Floudas D."/>
            <person name="Copeland A."/>
            <person name="Barry K.W."/>
            <person name="Cichocki N."/>
            <person name="Veneault-Fourrey C."/>
            <person name="LaButti K."/>
            <person name="Lindquist E.A."/>
            <person name="Lipzen A."/>
            <person name="Lundell T."/>
            <person name="Morin E."/>
            <person name="Murat C."/>
            <person name="Riley R."/>
            <person name="Ohm R."/>
            <person name="Sun H."/>
            <person name="Tunlid A."/>
            <person name="Henrissat B."/>
            <person name="Grigoriev I.V."/>
            <person name="Hibbett D.S."/>
            <person name="Martin F."/>
        </authorList>
    </citation>
    <scope>NUCLEOTIDE SEQUENCE [LARGE SCALE GENOMIC DNA]</scope>
    <source>
        <strain evidence="4">Zn</strain>
    </source>
</reference>
<proteinExistence type="predicted"/>
<gene>
    <name evidence="3" type="ORF">OIDMADRAFT_19747</name>
</gene>
<keyword evidence="1" id="KW-0175">Coiled coil</keyword>
<feature type="region of interest" description="Disordered" evidence="2">
    <location>
        <begin position="1"/>
        <end position="55"/>
    </location>
</feature>
<evidence type="ECO:0000256" key="2">
    <source>
        <dbReference type="SAM" id="MobiDB-lite"/>
    </source>
</evidence>
<name>A0A0C3CL33_OIDMZ</name>
<dbReference type="Proteomes" id="UP000054321">
    <property type="component" value="Unassembled WGS sequence"/>
</dbReference>